<dbReference type="CDD" id="cd15465">
    <property type="entry name" value="bS6_mito"/>
    <property type="match status" value="1"/>
</dbReference>
<dbReference type="GO" id="GO:0005763">
    <property type="term" value="C:mitochondrial small ribosomal subunit"/>
    <property type="evidence" value="ECO:0007669"/>
    <property type="project" value="TreeGrafter"/>
</dbReference>
<accession>A0A834MCY4</accession>
<dbReference type="SUPFAM" id="SSF54995">
    <property type="entry name" value="Ribosomal protein S6"/>
    <property type="match status" value="1"/>
</dbReference>
<dbReference type="GO" id="GO:0003735">
    <property type="term" value="F:structural constituent of ribosome"/>
    <property type="evidence" value="ECO:0007669"/>
    <property type="project" value="InterPro"/>
</dbReference>
<name>A0A834MCY4_RHYFE</name>
<organism evidence="4 5">
    <name type="scientific">Rhynchophorus ferrugineus</name>
    <name type="common">Red palm weevil</name>
    <name type="synonym">Curculio ferrugineus</name>
    <dbReference type="NCBI Taxonomy" id="354439"/>
    <lineage>
        <taxon>Eukaryota</taxon>
        <taxon>Metazoa</taxon>
        <taxon>Ecdysozoa</taxon>
        <taxon>Arthropoda</taxon>
        <taxon>Hexapoda</taxon>
        <taxon>Insecta</taxon>
        <taxon>Pterygota</taxon>
        <taxon>Neoptera</taxon>
        <taxon>Endopterygota</taxon>
        <taxon>Coleoptera</taxon>
        <taxon>Polyphaga</taxon>
        <taxon>Cucujiformia</taxon>
        <taxon>Curculionidae</taxon>
        <taxon>Dryophthorinae</taxon>
        <taxon>Rhynchophorus</taxon>
    </lineage>
</organism>
<dbReference type="GO" id="GO:0070181">
    <property type="term" value="F:small ribosomal subunit rRNA binding"/>
    <property type="evidence" value="ECO:0007669"/>
    <property type="project" value="TreeGrafter"/>
</dbReference>
<dbReference type="Gene3D" id="3.30.70.60">
    <property type="match status" value="1"/>
</dbReference>
<proteinExistence type="inferred from homology"/>
<reference evidence="4" key="1">
    <citation type="submission" date="2020-08" db="EMBL/GenBank/DDBJ databases">
        <title>Genome sequencing and assembly of the red palm weevil Rhynchophorus ferrugineus.</title>
        <authorList>
            <person name="Dias G.B."/>
            <person name="Bergman C.M."/>
            <person name="Manee M."/>
        </authorList>
    </citation>
    <scope>NUCLEOTIDE SEQUENCE</scope>
    <source>
        <strain evidence="4">AA-2017</strain>
        <tissue evidence="4">Whole larva</tissue>
    </source>
</reference>
<evidence type="ECO:0000313" key="4">
    <source>
        <dbReference type="EMBL" id="KAF7273524.1"/>
    </source>
</evidence>
<comment type="similarity">
    <text evidence="1">Belongs to the bacterial ribosomal protein bS6 family.</text>
</comment>
<evidence type="ECO:0000256" key="2">
    <source>
        <dbReference type="ARBA" id="ARBA00035170"/>
    </source>
</evidence>
<dbReference type="AlphaFoldDB" id="A0A834MCY4"/>
<dbReference type="Pfam" id="PF01250">
    <property type="entry name" value="Ribosomal_S6"/>
    <property type="match status" value="1"/>
</dbReference>
<dbReference type="PANTHER" id="PTHR21011">
    <property type="entry name" value="MITOCHONDRIAL 28S RIBOSOMAL PROTEIN S6"/>
    <property type="match status" value="1"/>
</dbReference>
<dbReference type="InterPro" id="IPR035980">
    <property type="entry name" value="Ribosomal_bS6_sf"/>
</dbReference>
<dbReference type="PANTHER" id="PTHR21011:SF1">
    <property type="entry name" value="SMALL RIBOSOMAL SUBUNIT PROTEIN BS6M"/>
    <property type="match status" value="1"/>
</dbReference>
<dbReference type="EMBL" id="JAACXV010013378">
    <property type="protein sequence ID" value="KAF7273524.1"/>
    <property type="molecule type" value="Genomic_DNA"/>
</dbReference>
<dbReference type="Proteomes" id="UP000625711">
    <property type="component" value="Unassembled WGS sequence"/>
</dbReference>
<dbReference type="InterPro" id="IPR014717">
    <property type="entry name" value="Transl_elong_EF1B/ribsomal_bS6"/>
</dbReference>
<dbReference type="InterPro" id="IPR000529">
    <property type="entry name" value="Ribosomal_bS6"/>
</dbReference>
<evidence type="ECO:0000256" key="3">
    <source>
        <dbReference type="ARBA" id="ARBA00035365"/>
    </source>
</evidence>
<evidence type="ECO:0000313" key="5">
    <source>
        <dbReference type="Proteomes" id="UP000625711"/>
    </source>
</evidence>
<gene>
    <name evidence="4" type="ORF">GWI33_013767</name>
</gene>
<sequence>MINYELLLLLRVLPKMELKQALRRTADQIFEKGGIIRKLENLGTRNMPYKTSAHGIVYNRASYFLFEFNTPPSSLDNLLDEYSRDVDIIRRRIYRKKEAQEAFECTLEEEMQPAPYRKSVQELIDEAKKSEKPRFHYNSGLDYYPFGK</sequence>
<dbReference type="OrthoDB" id="268530at2759"/>
<comment type="caution">
    <text evidence="4">The sequence shown here is derived from an EMBL/GenBank/DDBJ whole genome shotgun (WGS) entry which is preliminary data.</text>
</comment>
<protein>
    <recommendedName>
        <fullName evidence="2">Small ribosomal subunit protein bS6m</fullName>
    </recommendedName>
    <alternativeName>
        <fullName evidence="3">28S ribosomal protein S6, mitochondrial</fullName>
    </alternativeName>
</protein>
<dbReference type="FunFam" id="3.30.70.60:FF:000014">
    <property type="entry name" value="28S ribosomal protein S6, mitochondrial"/>
    <property type="match status" value="1"/>
</dbReference>
<evidence type="ECO:0000256" key="1">
    <source>
        <dbReference type="ARBA" id="ARBA00009512"/>
    </source>
</evidence>
<keyword evidence="5" id="KW-1185">Reference proteome</keyword>
<dbReference type="GO" id="GO:0006412">
    <property type="term" value="P:translation"/>
    <property type="evidence" value="ECO:0007669"/>
    <property type="project" value="InterPro"/>
</dbReference>